<feature type="domain" description="Plus3" evidence="7">
    <location>
        <begin position="260"/>
        <end position="397"/>
    </location>
</feature>
<feature type="compositionally biased region" description="Basic and acidic residues" evidence="6">
    <location>
        <begin position="69"/>
        <end position="78"/>
    </location>
</feature>
<keyword evidence="3" id="KW-0804">Transcription</keyword>
<feature type="compositionally biased region" description="Polar residues" evidence="6">
    <location>
        <begin position="544"/>
        <end position="558"/>
    </location>
</feature>
<feature type="compositionally biased region" description="Acidic residues" evidence="6">
    <location>
        <begin position="228"/>
        <end position="239"/>
    </location>
</feature>
<dbReference type="Gene3D" id="3.90.70.200">
    <property type="entry name" value="Plus-3 domain"/>
    <property type="match status" value="1"/>
</dbReference>
<keyword evidence="4" id="KW-0539">Nucleus</keyword>
<feature type="compositionally biased region" description="Basic and acidic residues" evidence="6">
    <location>
        <begin position="90"/>
        <end position="100"/>
    </location>
</feature>
<dbReference type="EMBL" id="RCSW01000003">
    <property type="protein sequence ID" value="KAF7952078.1"/>
    <property type="molecule type" value="Genomic_DNA"/>
</dbReference>
<dbReference type="PANTHER" id="PTHR13115:SF8">
    <property type="entry name" value="RNA POLYMERASE-ASSOCIATED PROTEIN RTF1 HOMOLOG"/>
    <property type="match status" value="1"/>
</dbReference>
<evidence type="ECO:0000313" key="9">
    <source>
        <dbReference type="Proteomes" id="UP000710849"/>
    </source>
</evidence>
<dbReference type="GO" id="GO:1990269">
    <property type="term" value="F:RNA polymerase II C-terminal domain phosphoserine binding"/>
    <property type="evidence" value="ECO:0007669"/>
    <property type="project" value="TreeGrafter"/>
</dbReference>
<dbReference type="InterPro" id="IPR004343">
    <property type="entry name" value="Plus-3_dom"/>
</dbReference>
<evidence type="ECO:0000256" key="3">
    <source>
        <dbReference type="ARBA" id="ARBA00023163"/>
    </source>
</evidence>
<dbReference type="FunFam" id="3.90.70.200:FF:000005">
    <property type="entry name" value="Related to Pol II transcription elongation factor"/>
    <property type="match status" value="1"/>
</dbReference>
<evidence type="ECO:0000256" key="4">
    <source>
        <dbReference type="ARBA" id="ARBA00023242"/>
    </source>
</evidence>
<dbReference type="SUPFAM" id="SSF159042">
    <property type="entry name" value="Plus3-like"/>
    <property type="match status" value="1"/>
</dbReference>
<dbReference type="RefSeq" id="XP_038736644.1">
    <property type="nucleotide sequence ID" value="XM_038872086.1"/>
</dbReference>
<feature type="coiled-coil region" evidence="5">
    <location>
        <begin position="439"/>
        <end position="493"/>
    </location>
</feature>
<keyword evidence="9" id="KW-1185">Reference proteome</keyword>
<name>A0A9P5IVH6_9HELO</name>
<dbReference type="AlphaFoldDB" id="A0A9P5IVH6"/>
<dbReference type="Pfam" id="PF03126">
    <property type="entry name" value="Plus-3"/>
    <property type="match status" value="1"/>
</dbReference>
<evidence type="ECO:0000256" key="1">
    <source>
        <dbReference type="ARBA" id="ARBA00004123"/>
    </source>
</evidence>
<protein>
    <recommendedName>
        <fullName evidence="7">Plus3 domain-containing protein</fullName>
    </recommendedName>
</protein>
<evidence type="ECO:0000259" key="7">
    <source>
        <dbReference type="PROSITE" id="PS51360"/>
    </source>
</evidence>
<evidence type="ECO:0000256" key="6">
    <source>
        <dbReference type="SAM" id="MobiDB-lite"/>
    </source>
</evidence>
<comment type="caution">
    <text evidence="8">The sequence shown here is derived from an EMBL/GenBank/DDBJ whole genome shotgun (WGS) entry which is preliminary data.</text>
</comment>
<feature type="region of interest" description="Disordered" evidence="6">
    <location>
        <begin position="130"/>
        <end position="255"/>
    </location>
</feature>
<dbReference type="InterPro" id="IPR036128">
    <property type="entry name" value="Plus3-like_sf"/>
</dbReference>
<dbReference type="GO" id="GO:0003677">
    <property type="term" value="F:DNA binding"/>
    <property type="evidence" value="ECO:0007669"/>
    <property type="project" value="InterPro"/>
</dbReference>
<evidence type="ECO:0000313" key="8">
    <source>
        <dbReference type="EMBL" id="KAF7952078.1"/>
    </source>
</evidence>
<organism evidence="8 9">
    <name type="scientific">Botrytis byssoidea</name>
    <dbReference type="NCBI Taxonomy" id="139641"/>
    <lineage>
        <taxon>Eukaryota</taxon>
        <taxon>Fungi</taxon>
        <taxon>Dikarya</taxon>
        <taxon>Ascomycota</taxon>
        <taxon>Pezizomycotina</taxon>
        <taxon>Leotiomycetes</taxon>
        <taxon>Helotiales</taxon>
        <taxon>Sclerotiniaceae</taxon>
        <taxon>Botrytis</taxon>
    </lineage>
</organism>
<keyword evidence="2" id="KW-0805">Transcription regulation</keyword>
<evidence type="ECO:0000256" key="5">
    <source>
        <dbReference type="SAM" id="Coils"/>
    </source>
</evidence>
<reference evidence="8 9" key="1">
    <citation type="journal article" date="2020" name="Genome Biol. Evol.">
        <title>Comparative genomics of Sclerotiniaceae.</title>
        <authorList>
            <person name="Valero Jimenez C.A."/>
            <person name="Steentjes M."/>
            <person name="Scholten O.E."/>
            <person name="Van Kan J.A.L."/>
        </authorList>
    </citation>
    <scope>NUCLEOTIDE SEQUENCE [LARGE SCALE GENOMIC DNA]</scope>
    <source>
        <strain evidence="8 9">MUCL 94</strain>
    </source>
</reference>
<dbReference type="GeneID" id="62145164"/>
<feature type="region of interest" description="Disordered" evidence="6">
    <location>
        <begin position="1"/>
        <end position="109"/>
    </location>
</feature>
<feature type="region of interest" description="Disordered" evidence="6">
    <location>
        <begin position="531"/>
        <end position="559"/>
    </location>
</feature>
<comment type="subcellular location">
    <subcellularLocation>
        <location evidence="1">Nucleus</location>
    </subcellularLocation>
</comment>
<gene>
    <name evidence="8" type="ORF">EAE97_001575</name>
</gene>
<dbReference type="GO" id="GO:0016593">
    <property type="term" value="C:Cdc73/Paf1 complex"/>
    <property type="evidence" value="ECO:0007669"/>
    <property type="project" value="TreeGrafter"/>
</dbReference>
<feature type="compositionally biased region" description="Basic and acidic residues" evidence="6">
    <location>
        <begin position="194"/>
        <end position="227"/>
    </location>
</feature>
<dbReference type="Proteomes" id="UP000710849">
    <property type="component" value="Unassembled WGS sequence"/>
</dbReference>
<dbReference type="SMART" id="SM00719">
    <property type="entry name" value="Plus3"/>
    <property type="match status" value="1"/>
</dbReference>
<evidence type="ECO:0000256" key="2">
    <source>
        <dbReference type="ARBA" id="ARBA00023015"/>
    </source>
</evidence>
<dbReference type="PROSITE" id="PS51360">
    <property type="entry name" value="PLUS3"/>
    <property type="match status" value="1"/>
</dbReference>
<sequence>MADIDDELLALAGDDSSGDEQVASNDGRHSSSSPDRNGNIKSSAKKGGKKGDRRNDDSEEEGEASSGDESVRSERSAPMDESDSDSDGPGFRDDADRYPLEGRFMNASDKATIMSMPEIEREQVLADRAQEIERDRQNRVLRQLLNGRDAADKKAEKKRKAGTADLDDNQRKTSRQRTKLGGGKVGEASTGIDSLKRARAEKNDRQRRREEDKERRGGDSRRDNRDDYSDDGSDEDSEVEWTASKSKKRSASPDYRDAEPAVLYDLERVRVGRSRFAMVCFYPGFDDAITGCFVRVNIGVDKETNQNLYRMGLVKGFKEDRPYALMSANGKQFSTTQYVIAAHGKSERSWPFIACSDSRFTEAEWQRYKQNCIADGIPVPTKPKLMQKCAEINALVNRPWTEEELQTKLKKSSVLTEKWNTAERARLNNAIKEQKSLGNTELEEKYRSELEALESAKLAYGTTLKPTPKKKTVHSQQDRLAELNRTNRRKNIEEVRQAQINERRAARLAEAAIARGEIVDEDHSRRVKTRATFKHDHTGGKDSATATPVSGTSTNNTPKLVAKKDALPVPDFSRLQTTTKGGVPGFRRPLMDDDIIASIDIGISDDLEL</sequence>
<proteinExistence type="predicted"/>
<keyword evidence="5" id="KW-0175">Coiled coil</keyword>
<dbReference type="PANTHER" id="PTHR13115">
    <property type="entry name" value="RNA POLYMERASE-ASSOCIATED PROTEIN RTF1 HOMOLOG"/>
    <property type="match status" value="1"/>
</dbReference>
<accession>A0A9P5IVH6</accession>